<accession>A0ABQ7DWT4</accession>
<evidence type="ECO:0000313" key="2">
    <source>
        <dbReference type="Proteomes" id="UP000266723"/>
    </source>
</evidence>
<evidence type="ECO:0000313" key="1">
    <source>
        <dbReference type="EMBL" id="KAF3582012.1"/>
    </source>
</evidence>
<dbReference type="EMBL" id="QGKV02000649">
    <property type="protein sequence ID" value="KAF3582012.1"/>
    <property type="molecule type" value="Genomic_DNA"/>
</dbReference>
<organism evidence="1 2">
    <name type="scientific">Brassica cretica</name>
    <name type="common">Mustard</name>
    <dbReference type="NCBI Taxonomy" id="69181"/>
    <lineage>
        <taxon>Eukaryota</taxon>
        <taxon>Viridiplantae</taxon>
        <taxon>Streptophyta</taxon>
        <taxon>Embryophyta</taxon>
        <taxon>Tracheophyta</taxon>
        <taxon>Spermatophyta</taxon>
        <taxon>Magnoliopsida</taxon>
        <taxon>eudicotyledons</taxon>
        <taxon>Gunneridae</taxon>
        <taxon>Pentapetalae</taxon>
        <taxon>rosids</taxon>
        <taxon>malvids</taxon>
        <taxon>Brassicales</taxon>
        <taxon>Brassicaceae</taxon>
        <taxon>Brassiceae</taxon>
        <taxon>Brassica</taxon>
    </lineage>
</organism>
<protein>
    <submittedName>
        <fullName evidence="1">Uncharacterized protein</fullName>
    </submittedName>
</protein>
<dbReference type="Proteomes" id="UP000266723">
    <property type="component" value="Unassembled WGS sequence"/>
</dbReference>
<keyword evidence="2" id="KW-1185">Reference proteome</keyword>
<sequence>MEMDCGDILEQAAVSDWSPSGIDLPQISEDSVVRGAAVAPSIDYEVSSFDIISISVGHRHGTGYGRKLDQGPRLTVDRFYIRYGSVRDGEAEGFSALSSKSSGFGEEHVELAVLILPGSQAFTISWDFIVVGVIGNAGMDRFAYPKDRLIASNSRLE</sequence>
<reference evidence="1 2" key="1">
    <citation type="journal article" date="2020" name="BMC Genomics">
        <title>Intraspecific diversification of the crop wild relative Brassica cretica Lam. using demographic model selection.</title>
        <authorList>
            <person name="Kioukis A."/>
            <person name="Michalopoulou V.A."/>
            <person name="Briers L."/>
            <person name="Pirintsos S."/>
            <person name="Studholme D.J."/>
            <person name="Pavlidis P."/>
            <person name="Sarris P.F."/>
        </authorList>
    </citation>
    <scope>NUCLEOTIDE SEQUENCE [LARGE SCALE GENOMIC DNA]</scope>
    <source>
        <strain evidence="2">cv. PFS-1207/04</strain>
    </source>
</reference>
<comment type="caution">
    <text evidence="1">The sequence shown here is derived from an EMBL/GenBank/DDBJ whole genome shotgun (WGS) entry which is preliminary data.</text>
</comment>
<gene>
    <name evidence="1" type="ORF">DY000_02031262</name>
</gene>
<proteinExistence type="predicted"/>
<name>A0ABQ7DWT4_BRACR</name>